<organism evidence="3 4">
    <name type="scientific">Naumannella cuiyingiana</name>
    <dbReference type="NCBI Taxonomy" id="1347891"/>
    <lineage>
        <taxon>Bacteria</taxon>
        <taxon>Bacillati</taxon>
        <taxon>Actinomycetota</taxon>
        <taxon>Actinomycetes</taxon>
        <taxon>Propionibacteriales</taxon>
        <taxon>Propionibacteriaceae</taxon>
        <taxon>Naumannella</taxon>
    </lineage>
</organism>
<dbReference type="Pfam" id="PF10647">
    <property type="entry name" value="Gmad1"/>
    <property type="match status" value="1"/>
</dbReference>
<proteinExistence type="predicted"/>
<dbReference type="InterPro" id="IPR011042">
    <property type="entry name" value="6-blade_b-propeller_TolB-like"/>
</dbReference>
<dbReference type="Gene3D" id="2.120.10.30">
    <property type="entry name" value="TolB, C-terminal domain"/>
    <property type="match status" value="1"/>
</dbReference>
<dbReference type="PROSITE" id="PS51257">
    <property type="entry name" value="PROKAR_LIPOPROTEIN"/>
    <property type="match status" value="1"/>
</dbReference>
<dbReference type="Pfam" id="PF25976">
    <property type="entry name" value="LpqB_N"/>
    <property type="match status" value="1"/>
</dbReference>
<keyword evidence="1" id="KW-0732">Signal</keyword>
<dbReference type="InterPro" id="IPR059026">
    <property type="entry name" value="LpqB_N"/>
</dbReference>
<comment type="caution">
    <text evidence="3">The sequence shown here is derived from an EMBL/GenBank/DDBJ whole genome shotgun (WGS) entry which is preliminary data.</text>
</comment>
<feature type="domain" description="GerMN" evidence="2">
    <location>
        <begin position="228"/>
        <end position="320"/>
    </location>
</feature>
<gene>
    <name evidence="3" type="ORF">GGQ54_000407</name>
</gene>
<reference evidence="3 4" key="1">
    <citation type="submission" date="2020-07" db="EMBL/GenBank/DDBJ databases">
        <title>Sequencing the genomes of 1000 actinobacteria strains.</title>
        <authorList>
            <person name="Klenk H.-P."/>
        </authorList>
    </citation>
    <scope>NUCLEOTIDE SEQUENCE [LARGE SCALE GENOMIC DNA]</scope>
    <source>
        <strain evidence="3 4">DSM 103164</strain>
    </source>
</reference>
<keyword evidence="4" id="KW-1185">Reference proteome</keyword>
<dbReference type="InterPro" id="IPR019606">
    <property type="entry name" value="GerMN"/>
</dbReference>
<evidence type="ECO:0000256" key="1">
    <source>
        <dbReference type="SAM" id="SignalP"/>
    </source>
</evidence>
<dbReference type="SUPFAM" id="SSF82171">
    <property type="entry name" value="DPP6 N-terminal domain-like"/>
    <property type="match status" value="1"/>
</dbReference>
<evidence type="ECO:0000313" key="3">
    <source>
        <dbReference type="EMBL" id="NYI69847.1"/>
    </source>
</evidence>
<feature type="chain" id="PRO_5030721401" description="GerMN domain-containing protein" evidence="1">
    <location>
        <begin position="33"/>
        <end position="616"/>
    </location>
</feature>
<dbReference type="SMART" id="SM00909">
    <property type="entry name" value="Germane"/>
    <property type="match status" value="1"/>
</dbReference>
<name>A0A7Z0IJX0_9ACTN</name>
<evidence type="ECO:0000259" key="2">
    <source>
        <dbReference type="SMART" id="SM00909"/>
    </source>
</evidence>
<accession>A0A7Z0IJX0</accession>
<dbReference type="RefSeq" id="WP_179443871.1">
    <property type="nucleotide sequence ID" value="NZ_JACBZS010000001.1"/>
</dbReference>
<dbReference type="InterPro" id="IPR018910">
    <property type="entry name" value="LpqB_C"/>
</dbReference>
<dbReference type="Proteomes" id="UP000527616">
    <property type="component" value="Unassembled WGS sequence"/>
</dbReference>
<sequence>MSGRWATRRRAPRLLAALAAALALLVTGCASMPTSGPVEFGGRGGQVADAEVDIAPEPPRTGAEPRDIVDGFLQAMANYQPGYATAREYLTPQARQSWQPEAGIVVYADGSQVNATSDSAVLTAPVQARIDSDGAYVPGRLLDPEDPLGDLPDRLVRRSDSDPQVRIDFGLERDAAGQWRIGNPPPGRLIQAYLFQQFFTRASAYYLDGDLRMLVPDPVYVPRGSQSPLARLQILFRGPTRWLEPAVRTAIPAGTELSTQSAFVDAEGVVDVSLRGPGLAGLPDEQRGRMRDQIVATLAQVPAVTAVRLSLEGAPYPVPGAPDGLIGVGPRPGLDPIPAELGEQLFGSTGRQVVTVDDQQGAGALSPVAGPWGRDASGVQTLSPSLTGDRVAGITRDGTELWEAPVADGGEARRVLTGRRLLRPQYVGGGRDELWALDAADSTARVVTATGITDVPVDLSGGALRAFRISPDGTRIAAVAERDGRAELGLLRVRREAEPRIDGWRALPLSARAGRPAPDVAASDVAPIDVAWVSDEELMVLTAGEGANRPWRVASDASEATQLGAPDGWAAETITALPRHRTPRVVVLGPAGAWRYDDSASWSRLGDELTAVSFAG</sequence>
<dbReference type="AlphaFoldDB" id="A0A7Z0IJX0"/>
<dbReference type="EMBL" id="JACBZS010000001">
    <property type="protein sequence ID" value="NYI69847.1"/>
    <property type="molecule type" value="Genomic_DNA"/>
</dbReference>
<protein>
    <recommendedName>
        <fullName evidence="2">GerMN domain-containing protein</fullName>
    </recommendedName>
</protein>
<evidence type="ECO:0000313" key="4">
    <source>
        <dbReference type="Proteomes" id="UP000527616"/>
    </source>
</evidence>
<feature type="signal peptide" evidence="1">
    <location>
        <begin position="1"/>
        <end position="32"/>
    </location>
</feature>
<dbReference type="Pfam" id="PF10646">
    <property type="entry name" value="Germane"/>
    <property type="match status" value="1"/>
</dbReference>